<keyword evidence="1" id="KW-0812">Transmembrane</keyword>
<evidence type="ECO:0000313" key="3">
    <source>
        <dbReference type="Proteomes" id="UP000034329"/>
    </source>
</evidence>
<keyword evidence="1" id="KW-0472">Membrane</keyword>
<dbReference type="AlphaFoldDB" id="A0A0G1QQ01"/>
<sequence length="133" mass="14548">MNGQSIPTGIEQPQPPVELPVQRTRIINIPPKIKEAWNKFYSNKKIFWPIMIVSGLLLVTLVAGILFGTGKADIKIGKPGTTPTVSAVPEATESTDPLTIINVKLLDLGTQIKEMDVRQSRLSPPSVNFDIAF</sequence>
<comment type="caution">
    <text evidence="2">The sequence shown here is derived from an EMBL/GenBank/DDBJ whole genome shotgun (WGS) entry which is preliminary data.</text>
</comment>
<accession>A0A0G1QQ01</accession>
<dbReference type="Proteomes" id="UP000034329">
    <property type="component" value="Unassembled WGS sequence"/>
</dbReference>
<reference evidence="2 3" key="1">
    <citation type="journal article" date="2015" name="Nature">
        <title>rRNA introns, odd ribosomes, and small enigmatic genomes across a large radiation of phyla.</title>
        <authorList>
            <person name="Brown C.T."/>
            <person name="Hug L.A."/>
            <person name="Thomas B.C."/>
            <person name="Sharon I."/>
            <person name="Castelle C.J."/>
            <person name="Singh A."/>
            <person name="Wilkins M.J."/>
            <person name="Williams K.H."/>
            <person name="Banfield J.F."/>
        </authorList>
    </citation>
    <scope>NUCLEOTIDE SEQUENCE [LARGE SCALE GENOMIC DNA]</scope>
</reference>
<evidence type="ECO:0000256" key="1">
    <source>
        <dbReference type="SAM" id="Phobius"/>
    </source>
</evidence>
<proteinExistence type="predicted"/>
<feature type="transmembrane region" description="Helical" evidence="1">
    <location>
        <begin position="46"/>
        <end position="68"/>
    </location>
</feature>
<gene>
    <name evidence="2" type="ORF">UX13_C0005G0003</name>
</gene>
<dbReference type="EMBL" id="LCLA01000005">
    <property type="protein sequence ID" value="KKU10690.1"/>
    <property type="molecule type" value="Genomic_DNA"/>
</dbReference>
<name>A0A0G1QQ01_9BACT</name>
<organism evidence="2 3">
    <name type="scientific">Candidatus Woesebacteria bacterium GW2011_GWB1_45_5</name>
    <dbReference type="NCBI Taxonomy" id="1618581"/>
    <lineage>
        <taxon>Bacteria</taxon>
        <taxon>Candidatus Woeseibacteriota</taxon>
    </lineage>
</organism>
<keyword evidence="1" id="KW-1133">Transmembrane helix</keyword>
<protein>
    <submittedName>
        <fullName evidence="2">Uncharacterized protein</fullName>
    </submittedName>
</protein>
<evidence type="ECO:0000313" key="2">
    <source>
        <dbReference type="EMBL" id="KKU10690.1"/>
    </source>
</evidence>